<protein>
    <recommendedName>
        <fullName evidence="3">Imelysin-like domain-containing protein</fullName>
    </recommendedName>
</protein>
<evidence type="ECO:0000256" key="2">
    <source>
        <dbReference type="ARBA" id="ARBA00022729"/>
    </source>
</evidence>
<dbReference type="PROSITE" id="PS51257">
    <property type="entry name" value="PROKAR_LIPOPROTEIN"/>
    <property type="match status" value="1"/>
</dbReference>
<dbReference type="AlphaFoldDB" id="A0A023BR75"/>
<evidence type="ECO:0000256" key="1">
    <source>
        <dbReference type="ARBA" id="ARBA00004196"/>
    </source>
</evidence>
<dbReference type="Proteomes" id="UP000023541">
    <property type="component" value="Unassembled WGS sequence"/>
</dbReference>
<feature type="domain" description="Imelysin-like" evidence="3">
    <location>
        <begin position="53"/>
        <end position="344"/>
    </location>
</feature>
<dbReference type="eggNOG" id="COG3489">
    <property type="taxonomic scope" value="Bacteria"/>
</dbReference>
<dbReference type="InterPro" id="IPR018976">
    <property type="entry name" value="Imelysin-like"/>
</dbReference>
<comment type="caution">
    <text evidence="4">The sequence shown here is derived from an EMBL/GenBank/DDBJ whole genome shotgun (WGS) entry which is preliminary data.</text>
</comment>
<keyword evidence="5" id="KW-1185">Reference proteome</keyword>
<evidence type="ECO:0000313" key="4">
    <source>
        <dbReference type="EMBL" id="EZH72228.1"/>
    </source>
</evidence>
<dbReference type="Gene3D" id="1.20.1420.20">
    <property type="entry name" value="M75 peptidase, HXXE motif"/>
    <property type="match status" value="1"/>
</dbReference>
<sequence>MKIPIKIVNTAIILLSVLVIYSCSSDDKNTNGDSDNKFNTSQMLSDITSGSILPSIASFKDKAIELEESVSNFASDQSEEKLLIAQNKWKEAAKSYANIYVFNIGRPKELFMHELLFNWPTFTEAIDNSIAQNTEIIAESISTRAKGLTGIEYLLFADTGTSNADIVSLFSSTPRRTEYLTSITTNLKEKAILLSEIWNENGENYSNTFITNTETGLNGSLNMIFNGMFNVAETIKKAKLGKPAGLENTSSTNPQILQAFRSEISLDLIENNIKTIENVYFTSSGLGISDNVEFITKNSTINDRIKAQFTLIHTAINKITMPLHLAIDQQKQAVEEVYNEIKTLVVLLNNDVGSTLSIIITPTDNDGD</sequence>
<dbReference type="CDD" id="cd14659">
    <property type="entry name" value="Imelysin-like_IPPA"/>
    <property type="match status" value="1"/>
</dbReference>
<evidence type="ECO:0000313" key="5">
    <source>
        <dbReference type="Proteomes" id="UP000023541"/>
    </source>
</evidence>
<name>A0A023BR75_9FLAO</name>
<dbReference type="Pfam" id="PF09375">
    <property type="entry name" value="Peptidase_M75"/>
    <property type="match status" value="1"/>
</dbReference>
<dbReference type="RefSeq" id="WP_034245877.1">
    <property type="nucleotide sequence ID" value="NZ_AQRA01000009.1"/>
</dbReference>
<keyword evidence="2" id="KW-0732">Signal</keyword>
<comment type="subcellular location">
    <subcellularLocation>
        <location evidence="1">Cell envelope</location>
    </subcellularLocation>
</comment>
<organism evidence="4 5">
    <name type="scientific">Aquimarina atlantica</name>
    <dbReference type="NCBI Taxonomy" id="1317122"/>
    <lineage>
        <taxon>Bacteria</taxon>
        <taxon>Pseudomonadati</taxon>
        <taxon>Bacteroidota</taxon>
        <taxon>Flavobacteriia</taxon>
        <taxon>Flavobacteriales</taxon>
        <taxon>Flavobacteriaceae</taxon>
        <taxon>Aquimarina</taxon>
    </lineage>
</organism>
<accession>A0A023BR75</accession>
<dbReference type="InterPro" id="IPR034984">
    <property type="entry name" value="Imelysin-like_IPPA"/>
</dbReference>
<proteinExistence type="predicted"/>
<gene>
    <name evidence="4" type="ORF">ATO12_25170</name>
</gene>
<dbReference type="GO" id="GO:0030313">
    <property type="term" value="C:cell envelope"/>
    <property type="evidence" value="ECO:0007669"/>
    <property type="project" value="UniProtKB-SubCell"/>
</dbReference>
<reference evidence="4 5" key="1">
    <citation type="submission" date="2014-04" db="EMBL/GenBank/DDBJ databases">
        <title>Aquimarina sp. 22II-S11-z7 Genome Sequencing.</title>
        <authorList>
            <person name="Lai Q."/>
        </authorList>
    </citation>
    <scope>NUCLEOTIDE SEQUENCE [LARGE SCALE GENOMIC DNA]</scope>
    <source>
        <strain evidence="4 5">22II-S11-z7</strain>
    </source>
</reference>
<evidence type="ECO:0000259" key="3">
    <source>
        <dbReference type="Pfam" id="PF09375"/>
    </source>
</evidence>
<dbReference type="STRING" id="1317122.ATO12_25170"/>
<dbReference type="InterPro" id="IPR038352">
    <property type="entry name" value="Imelysin_sf"/>
</dbReference>
<dbReference type="EMBL" id="AQRA01000009">
    <property type="protein sequence ID" value="EZH72228.1"/>
    <property type="molecule type" value="Genomic_DNA"/>
</dbReference>
<dbReference type="OrthoDB" id="1185510at2"/>